<feature type="non-terminal residue" evidence="6">
    <location>
        <position position="618"/>
    </location>
</feature>
<protein>
    <recommendedName>
        <fullName evidence="5">Peptidase S8/S53 domain-containing protein</fullName>
    </recommendedName>
</protein>
<evidence type="ECO:0000313" key="6">
    <source>
        <dbReference type="EMBL" id="KKL59644.1"/>
    </source>
</evidence>
<comment type="caution">
    <text evidence="6">The sequence shown here is derived from an EMBL/GenBank/DDBJ whole genome shotgun (WGS) entry which is preliminary data.</text>
</comment>
<dbReference type="InterPro" id="IPR015500">
    <property type="entry name" value="Peptidase_S8_subtilisin-rel"/>
</dbReference>
<dbReference type="EMBL" id="LAZR01029414">
    <property type="protein sequence ID" value="KKL59644.1"/>
    <property type="molecule type" value="Genomic_DNA"/>
</dbReference>
<dbReference type="PRINTS" id="PR00723">
    <property type="entry name" value="SUBTILISIN"/>
</dbReference>
<feature type="non-terminal residue" evidence="6">
    <location>
        <position position="1"/>
    </location>
</feature>
<evidence type="ECO:0000256" key="1">
    <source>
        <dbReference type="ARBA" id="ARBA00011073"/>
    </source>
</evidence>
<name>A0A0F9DDA2_9ZZZZ</name>
<dbReference type="InterPro" id="IPR023828">
    <property type="entry name" value="Peptidase_S8_Ser-AS"/>
</dbReference>
<dbReference type="AlphaFoldDB" id="A0A0F9DDA2"/>
<reference evidence="6" key="1">
    <citation type="journal article" date="2015" name="Nature">
        <title>Complex archaea that bridge the gap between prokaryotes and eukaryotes.</title>
        <authorList>
            <person name="Spang A."/>
            <person name="Saw J.H."/>
            <person name="Jorgensen S.L."/>
            <person name="Zaremba-Niedzwiedzka K."/>
            <person name="Martijn J."/>
            <person name="Lind A.E."/>
            <person name="van Eijk R."/>
            <person name="Schleper C."/>
            <person name="Guy L."/>
            <person name="Ettema T.J."/>
        </authorList>
    </citation>
    <scope>NUCLEOTIDE SEQUENCE</scope>
</reference>
<feature type="domain" description="Peptidase S8/S53" evidence="5">
    <location>
        <begin position="30"/>
        <end position="538"/>
    </location>
</feature>
<dbReference type="GO" id="GO:0004252">
    <property type="term" value="F:serine-type endopeptidase activity"/>
    <property type="evidence" value="ECO:0007669"/>
    <property type="project" value="InterPro"/>
</dbReference>
<dbReference type="InterPro" id="IPR022398">
    <property type="entry name" value="Peptidase_S8_His-AS"/>
</dbReference>
<evidence type="ECO:0000256" key="3">
    <source>
        <dbReference type="ARBA" id="ARBA00022801"/>
    </source>
</evidence>
<proteinExistence type="inferred from homology"/>
<comment type="similarity">
    <text evidence="1">Belongs to the peptidase S8 family.</text>
</comment>
<dbReference type="SUPFAM" id="SSF52743">
    <property type="entry name" value="Subtilisin-like"/>
    <property type="match status" value="1"/>
</dbReference>
<sequence>NNHPGPITNSFVSEDILNTRKVWEETGVTGTDVTIGIIDSGIDFGVSDLLSSPKLMASGISASIDTSGAGLGYSNISVNSELNAFGRTILPISDLNVTIWLGEQFTFTMSDIIGLSLSDLDITGITQPSISNSYRFGIAYQPGFQETIIDQYFIFVLTDSVTPGFYDTLYVDLTTSAAVSLARSGIILENGRTYGRLADWSIADETPYGNTNPIIAKDLGTDGINDISMGILSNTFDLFGVVLTNITNEGITVKGIDPQGRGFAMMYDPVGHGTLVASAAAGRGKSNITLFDDKTTTDIENATSYNLFGSAPNASLIAAKGFTQQDFILGWYWTAGMEIIVDSFGNLIWEKTDDSVDHLVDVSSNSWGSGIIAEDDNIKGQDLYSLLLDLFSAPNLLYQGYPGIIFVVASGYAGPGYGTVSKPGSASMALTIGASSTFHFLNNNGRDDVAWFSSRGPTAYGAIKPDLVTPGNTGYTHYQVITGLGNGSRAGGTFGGTSEATPRASGVVALVIEAMRSNNINPTLSNLKVVLKGTAKDLGCHPAAQGAGLIDAFSAVSSVLDGDTVLLRSSKSPQLIGSRLQSAFGNLFVDIDNQPLSHPLLAGSYYDSFFVLTPELLE</sequence>
<dbReference type="Gene3D" id="3.40.50.200">
    <property type="entry name" value="Peptidase S8/S53 domain"/>
    <property type="match status" value="2"/>
</dbReference>
<keyword evidence="3" id="KW-0378">Hydrolase</keyword>
<evidence type="ECO:0000259" key="5">
    <source>
        <dbReference type="Pfam" id="PF00082"/>
    </source>
</evidence>
<dbReference type="PROSITE" id="PS51892">
    <property type="entry name" value="SUBTILASE"/>
    <property type="match status" value="1"/>
</dbReference>
<keyword evidence="4" id="KW-0720">Serine protease</keyword>
<dbReference type="GO" id="GO:0006508">
    <property type="term" value="P:proteolysis"/>
    <property type="evidence" value="ECO:0007669"/>
    <property type="project" value="UniProtKB-KW"/>
</dbReference>
<dbReference type="PANTHER" id="PTHR43806">
    <property type="entry name" value="PEPTIDASE S8"/>
    <property type="match status" value="1"/>
</dbReference>
<dbReference type="InterPro" id="IPR000209">
    <property type="entry name" value="Peptidase_S8/S53_dom"/>
</dbReference>
<dbReference type="Pfam" id="PF00082">
    <property type="entry name" value="Peptidase_S8"/>
    <property type="match status" value="1"/>
</dbReference>
<keyword evidence="2" id="KW-0645">Protease</keyword>
<dbReference type="InterPro" id="IPR036852">
    <property type="entry name" value="Peptidase_S8/S53_dom_sf"/>
</dbReference>
<gene>
    <name evidence="6" type="ORF">LCGC14_2213260</name>
</gene>
<organism evidence="6">
    <name type="scientific">marine sediment metagenome</name>
    <dbReference type="NCBI Taxonomy" id="412755"/>
    <lineage>
        <taxon>unclassified sequences</taxon>
        <taxon>metagenomes</taxon>
        <taxon>ecological metagenomes</taxon>
    </lineage>
</organism>
<dbReference type="PROSITE" id="PS00137">
    <property type="entry name" value="SUBTILASE_HIS"/>
    <property type="match status" value="1"/>
</dbReference>
<dbReference type="PANTHER" id="PTHR43806:SF11">
    <property type="entry name" value="CEREVISIN-RELATED"/>
    <property type="match status" value="1"/>
</dbReference>
<evidence type="ECO:0000256" key="2">
    <source>
        <dbReference type="ARBA" id="ARBA00022670"/>
    </source>
</evidence>
<dbReference type="PROSITE" id="PS00138">
    <property type="entry name" value="SUBTILASE_SER"/>
    <property type="match status" value="1"/>
</dbReference>
<accession>A0A0F9DDA2</accession>
<evidence type="ECO:0000256" key="4">
    <source>
        <dbReference type="ARBA" id="ARBA00022825"/>
    </source>
</evidence>
<dbReference type="InterPro" id="IPR050131">
    <property type="entry name" value="Peptidase_S8_subtilisin-like"/>
</dbReference>